<dbReference type="EMBL" id="BMKR01000057">
    <property type="protein sequence ID" value="GGG12503.1"/>
    <property type="molecule type" value="Genomic_DNA"/>
</dbReference>
<keyword evidence="3" id="KW-1185">Reference proteome</keyword>
<dbReference type="RefSeq" id="WP_229696480.1">
    <property type="nucleotide sequence ID" value="NZ_BMKR01000057.1"/>
</dbReference>
<dbReference type="PANTHER" id="PTHR43649:SF12">
    <property type="entry name" value="DIACETYLCHITOBIOSE BINDING PROTEIN DASA"/>
    <property type="match status" value="1"/>
</dbReference>
<evidence type="ECO:0000313" key="2">
    <source>
        <dbReference type="EMBL" id="GGG12503.1"/>
    </source>
</evidence>
<evidence type="ECO:0000256" key="1">
    <source>
        <dbReference type="SAM" id="SignalP"/>
    </source>
</evidence>
<dbReference type="InterPro" id="IPR006059">
    <property type="entry name" value="SBP"/>
</dbReference>
<proteinExistence type="predicted"/>
<accession>A0A917D6D6</accession>
<dbReference type="AlphaFoldDB" id="A0A917D6D6"/>
<feature type="signal peptide" evidence="1">
    <location>
        <begin position="1"/>
        <end position="23"/>
    </location>
</feature>
<feature type="chain" id="PRO_5039028943" evidence="1">
    <location>
        <begin position="24"/>
        <end position="552"/>
    </location>
</feature>
<dbReference type="SUPFAM" id="SSF53850">
    <property type="entry name" value="Periplasmic binding protein-like II"/>
    <property type="match status" value="1"/>
</dbReference>
<dbReference type="Proteomes" id="UP000637643">
    <property type="component" value="Unassembled WGS sequence"/>
</dbReference>
<comment type="caution">
    <text evidence="2">The sequence shown here is derived from an EMBL/GenBank/DDBJ whole genome shotgun (WGS) entry which is preliminary data.</text>
</comment>
<name>A0A917D6D6_9BACL</name>
<evidence type="ECO:0000313" key="3">
    <source>
        <dbReference type="Proteomes" id="UP000637643"/>
    </source>
</evidence>
<dbReference type="InterPro" id="IPR050490">
    <property type="entry name" value="Bact_solute-bd_prot1"/>
</dbReference>
<dbReference type="Pfam" id="PF13416">
    <property type="entry name" value="SBP_bac_8"/>
    <property type="match status" value="1"/>
</dbReference>
<dbReference type="CDD" id="cd13581">
    <property type="entry name" value="PBP2_AlgQ_like_2"/>
    <property type="match status" value="1"/>
</dbReference>
<dbReference type="Gene3D" id="3.40.190.10">
    <property type="entry name" value="Periplasmic binding protein-like II"/>
    <property type="match status" value="2"/>
</dbReference>
<dbReference type="PANTHER" id="PTHR43649">
    <property type="entry name" value="ARABINOSE-BINDING PROTEIN-RELATED"/>
    <property type="match status" value="1"/>
</dbReference>
<sequence>MKKSMIHLLMLAMVLTAVLSGCANKNTDSPQDAQPGNTEAGTQPVEISVFAVQESGIDIPTNKFTKFIEDKFNIKFNWQLNPSDGAKEKRQISLASGDYPDAYLLTPYIDQFSQADVLKYGKQGVLLPLNDLIDEYAPNIKAAMEQHPDLRTLNTAPDGNIYGLAAYAECFHCSYPNKMWINTKWLDKLKLEMPKTTEEFKKVLEAFKTLDPNGNGKADELPLSGSIEEFGVRIIPFLMNAFVYDDDRNYLNMKDGKVESAAIKPEWKEGLAYVKSLYDAGLIDSGAFTQNAEAFKKIGENADAEILGAGAGMHPAIFINIDPGNTRSADYNPLPPLTGPKGASFATHDSGGVNPGAKFVITNKASKEAQIALIQMADYMYTTEGQTNGASGLKGIDWTDAAEGDVALGEGIKALIKPIPMAEGESPRNAGWSGMAHFYMPKEYRDMFVQATDIYESSGYERRLYNATLLYEGHEPEELFPVWSVWIDPGETDEASILQTNIRNYIEQNALQFITGNQDLEKDWDAYVKGLQNLKLDRYLEILQKAYDASQK</sequence>
<organism evidence="2 3">
    <name type="scientific">Paenibacillus albidus</name>
    <dbReference type="NCBI Taxonomy" id="2041023"/>
    <lineage>
        <taxon>Bacteria</taxon>
        <taxon>Bacillati</taxon>
        <taxon>Bacillota</taxon>
        <taxon>Bacilli</taxon>
        <taxon>Bacillales</taxon>
        <taxon>Paenibacillaceae</taxon>
        <taxon>Paenibacillus</taxon>
    </lineage>
</organism>
<protein>
    <submittedName>
        <fullName evidence="2">ABC transporter substrate-binding protein</fullName>
    </submittedName>
</protein>
<keyword evidence="1" id="KW-0732">Signal</keyword>
<reference evidence="2" key="2">
    <citation type="submission" date="2020-09" db="EMBL/GenBank/DDBJ databases">
        <authorList>
            <person name="Sun Q."/>
            <person name="Zhou Y."/>
        </authorList>
    </citation>
    <scope>NUCLEOTIDE SEQUENCE</scope>
    <source>
        <strain evidence="2">CGMCC 1.16134</strain>
    </source>
</reference>
<gene>
    <name evidence="2" type="ORF">GCM10010912_66190</name>
</gene>
<dbReference type="PROSITE" id="PS51257">
    <property type="entry name" value="PROKAR_LIPOPROTEIN"/>
    <property type="match status" value="1"/>
</dbReference>
<reference evidence="2" key="1">
    <citation type="journal article" date="2014" name="Int. J. Syst. Evol. Microbiol.">
        <title>Complete genome sequence of Corynebacterium casei LMG S-19264T (=DSM 44701T), isolated from a smear-ripened cheese.</title>
        <authorList>
            <consortium name="US DOE Joint Genome Institute (JGI-PGF)"/>
            <person name="Walter F."/>
            <person name="Albersmeier A."/>
            <person name="Kalinowski J."/>
            <person name="Ruckert C."/>
        </authorList>
    </citation>
    <scope>NUCLEOTIDE SEQUENCE</scope>
    <source>
        <strain evidence="2">CGMCC 1.16134</strain>
    </source>
</reference>